<dbReference type="Proteomes" id="UP000291151">
    <property type="component" value="Chromosome"/>
</dbReference>
<evidence type="ECO:0000313" key="2">
    <source>
        <dbReference type="Proteomes" id="UP000291151"/>
    </source>
</evidence>
<protein>
    <submittedName>
        <fullName evidence="1">Type I-C CRISPR-associated protein Cas8c/Csd1</fullName>
    </submittedName>
</protein>
<dbReference type="KEGG" id="uth:DKZ56_07910"/>
<dbReference type="RefSeq" id="WP_208649488.1">
    <property type="nucleotide sequence ID" value="NZ_CP036528.1"/>
</dbReference>
<gene>
    <name evidence="1" type="primary">cas8c</name>
    <name evidence="1" type="ORF">DKZ56_07910</name>
</gene>
<proteinExistence type="predicted"/>
<sequence length="634" mass="73650">MSYLYALYKTYNNNLDKVGVIETKNTGKKTIEYTLLPISHTTQTAHIEVTVTPDGEFYDARVIKENTILPFTEESGSRAGTNYVPHVLHDKLMFVAGDYVKYTGQEDKASCFEDYIQQLKDWCESEYSHPDIVAIYNYVKKGTLIEDLVQKNILYLDEQRKLLKKWDSNRGKEKPEIFSAVTGDQESAFVRFDVHYPNQVHDHVWNNKEIYDLYSRYYDTKLRDKDLCYVSGEYLPAVERHPNKLRNSADKAKLISANDTSGFTFRGRFLNSREVTNISYEVSQKAHNALKWLIDKQGKTVDGRVFLAWGLRSPNIPQATEDVLEDLNSYLPNLFEIESSNNLSGTREALARKYNQLLSGINKNFTVDENDEVYVMTLDAATPGRLAVLYFRNLHINVYFERLKEWHIGCSWKHRRKVDGEWKEFYGSPSFQTIAKYAYGPRPSDKLIKTVMERLLPCVIDGRAIPLDIVQNAIQRASNPVAFNEEWEWEQALSVACSLVKKHYEKEEYSMALDKTNTDRDYLFGRLLAVADVLERNALSEADQKRATNAVRYMNAFVRAPLRTWHTIHQNLHPYLMRLGSNARRYTDLFQEISDLFNPNDYNNKPLTGKYLLGYYSQRQDLYTKKEKEGVDEE</sequence>
<dbReference type="AlphaFoldDB" id="A0A4P6UW24"/>
<accession>A0A4P6UW24</accession>
<name>A0A4P6UW24_9BACL</name>
<keyword evidence="2" id="KW-1185">Reference proteome</keyword>
<dbReference type="Pfam" id="PF09709">
    <property type="entry name" value="Cas_Csd1"/>
    <property type="match status" value="1"/>
</dbReference>
<dbReference type="CDD" id="cd09757">
    <property type="entry name" value="Cas8c_I-C"/>
    <property type="match status" value="1"/>
</dbReference>
<organism evidence="1 2">
    <name type="scientific">Ureibacillus thermophilus</name>
    <dbReference type="NCBI Taxonomy" id="367743"/>
    <lineage>
        <taxon>Bacteria</taxon>
        <taxon>Bacillati</taxon>
        <taxon>Bacillota</taxon>
        <taxon>Bacilli</taxon>
        <taxon>Bacillales</taxon>
        <taxon>Caryophanaceae</taxon>
        <taxon>Ureibacillus</taxon>
    </lineage>
</organism>
<evidence type="ECO:0000313" key="1">
    <source>
        <dbReference type="EMBL" id="QBK25792.1"/>
    </source>
</evidence>
<dbReference type="EMBL" id="CP036528">
    <property type="protein sequence ID" value="QBK25792.1"/>
    <property type="molecule type" value="Genomic_DNA"/>
</dbReference>
<dbReference type="InterPro" id="IPR010144">
    <property type="entry name" value="CRISPR-assoc_prot_Csd1-typ"/>
</dbReference>
<reference evidence="1 2" key="1">
    <citation type="submission" date="2019-02" db="EMBL/GenBank/DDBJ databases">
        <title>Ureibacillus thermophilus.</title>
        <authorList>
            <person name="Sunny J.S."/>
            <person name="Natarajan A."/>
            <person name="Saleena L.M."/>
        </authorList>
    </citation>
    <scope>NUCLEOTIDE SEQUENCE [LARGE SCALE GENOMIC DNA]</scope>
    <source>
        <strain evidence="1 2">LM102</strain>
    </source>
</reference>
<dbReference type="NCBIfam" id="TIGR01863">
    <property type="entry name" value="cas_Csd1"/>
    <property type="match status" value="1"/>
</dbReference>